<evidence type="ECO:0000259" key="2">
    <source>
        <dbReference type="Pfam" id="PF18962"/>
    </source>
</evidence>
<evidence type="ECO:0000313" key="5">
    <source>
        <dbReference type="Proteomes" id="UP000028980"/>
    </source>
</evidence>
<accession>A0A081D8J9</accession>
<comment type="caution">
    <text evidence="3">The sequence shown here is derived from an EMBL/GenBank/DDBJ whole genome shotgun (WGS) entry which is preliminary data.</text>
</comment>
<dbReference type="NCBIfam" id="TIGR04183">
    <property type="entry name" value="Por_Secre_tail"/>
    <property type="match status" value="1"/>
</dbReference>
<keyword evidence="1" id="KW-0732">Signal</keyword>
<dbReference type="AlphaFoldDB" id="A0A081D8J9"/>
<feature type="domain" description="Secretion system C-terminal sorting" evidence="2">
    <location>
        <begin position="6"/>
        <end position="73"/>
    </location>
</feature>
<reference evidence="5 6" key="1">
    <citation type="journal article" date="2014" name="Genome Announc.">
        <title>Draft Genome Sequences of Marine Flavobacterium Nonlabens Strains NR17, NR24, NR27, NR32, NR33, and Ara13.</title>
        <authorList>
            <person name="Nakanishi M."/>
            <person name="Meirelles P."/>
            <person name="Suzuki R."/>
            <person name="Takatani N."/>
            <person name="Mino S."/>
            <person name="Suda W."/>
            <person name="Oshima K."/>
            <person name="Hattori M."/>
            <person name="Ohkuma M."/>
            <person name="Hosokawa M."/>
            <person name="Miyashita K."/>
            <person name="Thompson F.L."/>
            <person name="Niwa A."/>
            <person name="Sawabe T."/>
            <person name="Sawabe T."/>
        </authorList>
    </citation>
    <scope>NUCLEOTIDE SEQUENCE [LARGE SCALE GENOMIC DNA]</scope>
    <source>
        <strain evidence="3">JCM 19296</strain>
        <strain evidence="4">JCM 19314</strain>
        <strain evidence="5">JCM19296</strain>
        <strain evidence="6">JCM19314</strain>
    </source>
</reference>
<evidence type="ECO:0000313" key="4">
    <source>
        <dbReference type="EMBL" id="GAK99126.1"/>
    </source>
</evidence>
<dbReference type="InterPro" id="IPR026444">
    <property type="entry name" value="Secre_tail"/>
</dbReference>
<proteinExistence type="predicted"/>
<evidence type="ECO:0000256" key="1">
    <source>
        <dbReference type="ARBA" id="ARBA00022729"/>
    </source>
</evidence>
<dbReference type="Proteomes" id="UP000029226">
    <property type="component" value="Unassembled WGS sequence"/>
</dbReference>
<organism evidence="3 5">
    <name type="scientific">Nonlabens ulvanivorans</name>
    <name type="common">Persicivirga ulvanivorans</name>
    <dbReference type="NCBI Taxonomy" id="906888"/>
    <lineage>
        <taxon>Bacteria</taxon>
        <taxon>Pseudomonadati</taxon>
        <taxon>Bacteroidota</taxon>
        <taxon>Flavobacteriia</taxon>
        <taxon>Flavobacteriales</taxon>
        <taxon>Flavobacteriaceae</taxon>
        <taxon>Nonlabens</taxon>
    </lineage>
</organism>
<evidence type="ECO:0000313" key="6">
    <source>
        <dbReference type="Proteomes" id="UP000029226"/>
    </source>
</evidence>
<dbReference type="EMBL" id="BBMM01000001">
    <property type="protein sequence ID" value="GAK99126.1"/>
    <property type="molecule type" value="Genomic_DNA"/>
</dbReference>
<evidence type="ECO:0000313" key="3">
    <source>
        <dbReference type="EMBL" id="GAK75245.1"/>
    </source>
</evidence>
<gene>
    <name evidence="3" type="ORF">JCM19296_823</name>
    <name evidence="4" type="ORF">JCM19314_3157</name>
</gene>
<sequence>MLNFSVFPNPSKDIFNFDLDQEASYQVYDLSGKVIATGEFTDNNNSVDLSAVSNGIYFINVQTINGKATAKLIKE</sequence>
<name>A0A081D8J9_NONUL</name>
<dbReference type="Proteomes" id="UP000028980">
    <property type="component" value="Unassembled WGS sequence"/>
</dbReference>
<dbReference type="Pfam" id="PF18962">
    <property type="entry name" value="Por_Secre_tail"/>
    <property type="match status" value="1"/>
</dbReference>
<protein>
    <recommendedName>
        <fullName evidence="2">Secretion system C-terminal sorting domain-containing protein</fullName>
    </recommendedName>
</protein>
<dbReference type="EMBL" id="BBLG01000001">
    <property type="protein sequence ID" value="GAK75245.1"/>
    <property type="molecule type" value="Genomic_DNA"/>
</dbReference>